<proteinExistence type="predicted"/>
<evidence type="ECO:0000313" key="2">
    <source>
        <dbReference type="Proteomes" id="UP001601442"/>
    </source>
</evidence>
<protein>
    <submittedName>
        <fullName evidence="1">Uncharacterized protein</fullName>
    </submittedName>
</protein>
<dbReference type="EMBL" id="JBIAMT010000008">
    <property type="protein sequence ID" value="MFF0501309.1"/>
    <property type="molecule type" value="Genomic_DNA"/>
</dbReference>
<sequence length="228" mass="25468">MSTVVSLESKAAQFALDESTRVLMCLEGEPDSDDLKVGVSPKGGRFTFTYGQSIHAQKDGPAIGRVRLNFEMTLDREGRYLAVHKSTFQLLDVRGKKPIIRIEYVRDAHTAPCSHVHFHAESGLFTHLLAQTGHPTPAEIQSIHVPTGGDRFRPCVEDFLEFLIKDCRVAGRGGWEEEIEAGREEWRQRQTAAAVRDRPDIAIAELRRLGMIVLGAPGPDRPPARNRY</sequence>
<dbReference type="RefSeq" id="WP_387401231.1">
    <property type="nucleotide sequence ID" value="NZ_JBIAMT010000008.1"/>
</dbReference>
<accession>A0ABW6PDQ5</accession>
<evidence type="ECO:0000313" key="1">
    <source>
        <dbReference type="EMBL" id="MFF0501309.1"/>
    </source>
</evidence>
<dbReference type="Proteomes" id="UP001601442">
    <property type="component" value="Unassembled WGS sequence"/>
</dbReference>
<name>A0ABW6PDQ5_9NOCA</name>
<comment type="caution">
    <text evidence="1">The sequence shown here is derived from an EMBL/GenBank/DDBJ whole genome shotgun (WGS) entry which is preliminary data.</text>
</comment>
<gene>
    <name evidence="1" type="ORF">ACFYU5_33280</name>
</gene>
<organism evidence="1 2">
    <name type="scientific">Nocardia aobensis</name>
    <dbReference type="NCBI Taxonomy" id="257277"/>
    <lineage>
        <taxon>Bacteria</taxon>
        <taxon>Bacillati</taxon>
        <taxon>Actinomycetota</taxon>
        <taxon>Actinomycetes</taxon>
        <taxon>Mycobacteriales</taxon>
        <taxon>Nocardiaceae</taxon>
        <taxon>Nocardia</taxon>
    </lineage>
</organism>
<reference evidence="1 2" key="1">
    <citation type="submission" date="2024-10" db="EMBL/GenBank/DDBJ databases">
        <title>The Natural Products Discovery Center: Release of the First 8490 Sequenced Strains for Exploring Actinobacteria Biosynthetic Diversity.</title>
        <authorList>
            <person name="Kalkreuter E."/>
            <person name="Kautsar S.A."/>
            <person name="Yang D."/>
            <person name="Bader C.D."/>
            <person name="Teijaro C.N."/>
            <person name="Fluegel L."/>
            <person name="Davis C.M."/>
            <person name="Simpson J.R."/>
            <person name="Lauterbach L."/>
            <person name="Steele A.D."/>
            <person name="Gui C."/>
            <person name="Meng S."/>
            <person name="Li G."/>
            <person name="Viehrig K."/>
            <person name="Ye F."/>
            <person name="Su P."/>
            <person name="Kiefer A.F."/>
            <person name="Nichols A."/>
            <person name="Cepeda A.J."/>
            <person name="Yan W."/>
            <person name="Fan B."/>
            <person name="Jiang Y."/>
            <person name="Adhikari A."/>
            <person name="Zheng C.-J."/>
            <person name="Schuster L."/>
            <person name="Cowan T.M."/>
            <person name="Smanski M.J."/>
            <person name="Chevrette M.G."/>
            <person name="De Carvalho L.P.S."/>
            <person name="Shen B."/>
        </authorList>
    </citation>
    <scope>NUCLEOTIDE SEQUENCE [LARGE SCALE GENOMIC DNA]</scope>
    <source>
        <strain evidence="1 2">NPDC004119</strain>
    </source>
</reference>
<keyword evidence="2" id="KW-1185">Reference proteome</keyword>